<keyword evidence="2" id="KW-0813">Transport</keyword>
<dbReference type="Proteomes" id="UP000472261">
    <property type="component" value="Unplaced"/>
</dbReference>
<protein>
    <recommendedName>
        <fullName evidence="10">SMP-LTD domain-containing protein</fullName>
    </recommendedName>
</protein>
<reference evidence="11" key="1">
    <citation type="submission" date="2025-08" db="UniProtKB">
        <authorList>
            <consortium name="Ensembl"/>
        </authorList>
    </citation>
    <scope>IDENTIFICATION</scope>
</reference>
<dbReference type="CDD" id="cd21675">
    <property type="entry name" value="SMP_TEX2"/>
    <property type="match status" value="1"/>
</dbReference>
<evidence type="ECO:0000259" key="10">
    <source>
        <dbReference type="PROSITE" id="PS51847"/>
    </source>
</evidence>
<dbReference type="GO" id="GO:0005789">
    <property type="term" value="C:endoplasmic reticulum membrane"/>
    <property type="evidence" value="ECO:0007669"/>
    <property type="project" value="UniProtKB-SubCell"/>
</dbReference>
<evidence type="ECO:0000256" key="4">
    <source>
        <dbReference type="ARBA" id="ARBA00022824"/>
    </source>
</evidence>
<evidence type="ECO:0000313" key="12">
    <source>
        <dbReference type="Proteomes" id="UP000472261"/>
    </source>
</evidence>
<feature type="region of interest" description="Disordered" evidence="9">
    <location>
        <begin position="125"/>
        <end position="154"/>
    </location>
</feature>
<evidence type="ECO:0000256" key="9">
    <source>
        <dbReference type="SAM" id="MobiDB-lite"/>
    </source>
</evidence>
<name>A0A669QD54_PHACC</name>
<keyword evidence="5" id="KW-1133">Transmembrane helix</keyword>
<dbReference type="PANTHER" id="PTHR13466:SF4">
    <property type="entry name" value="SMP-LTD DOMAIN-CONTAINING PROTEIN"/>
    <property type="match status" value="1"/>
</dbReference>
<dbReference type="AlphaFoldDB" id="A0A669QD54"/>
<evidence type="ECO:0000256" key="3">
    <source>
        <dbReference type="ARBA" id="ARBA00022692"/>
    </source>
</evidence>
<dbReference type="Ensembl" id="ENSPCLT00000023554.1">
    <property type="protein sequence ID" value="ENSPCLP00000017665.1"/>
    <property type="gene ID" value="ENSPCLG00000014738.1"/>
</dbReference>
<keyword evidence="3" id="KW-0812">Transmembrane</keyword>
<dbReference type="OMA" id="LEVPMAK"/>
<evidence type="ECO:0000256" key="8">
    <source>
        <dbReference type="ARBA" id="ARBA00023136"/>
    </source>
</evidence>
<reference evidence="11" key="2">
    <citation type="submission" date="2025-09" db="UniProtKB">
        <authorList>
            <consortium name="Ensembl"/>
        </authorList>
    </citation>
    <scope>IDENTIFICATION</scope>
</reference>
<dbReference type="InterPro" id="IPR031468">
    <property type="entry name" value="SMP_LBD"/>
</dbReference>
<dbReference type="InterPro" id="IPR019411">
    <property type="entry name" value="MMM1_dom"/>
</dbReference>
<dbReference type="GO" id="GO:0006869">
    <property type="term" value="P:lipid transport"/>
    <property type="evidence" value="ECO:0007669"/>
    <property type="project" value="UniProtKB-KW"/>
</dbReference>
<evidence type="ECO:0000256" key="5">
    <source>
        <dbReference type="ARBA" id="ARBA00022989"/>
    </source>
</evidence>
<feature type="region of interest" description="Disordered" evidence="9">
    <location>
        <begin position="31"/>
        <end position="51"/>
    </location>
</feature>
<keyword evidence="8" id="KW-0472">Membrane</keyword>
<dbReference type="Pfam" id="PF10296">
    <property type="entry name" value="MMM1"/>
    <property type="match status" value="1"/>
</dbReference>
<dbReference type="PROSITE" id="PS51847">
    <property type="entry name" value="SMP"/>
    <property type="match status" value="1"/>
</dbReference>
<evidence type="ECO:0000256" key="6">
    <source>
        <dbReference type="ARBA" id="ARBA00023055"/>
    </source>
</evidence>
<evidence type="ECO:0000256" key="7">
    <source>
        <dbReference type="ARBA" id="ARBA00023121"/>
    </source>
</evidence>
<proteinExistence type="predicted"/>
<dbReference type="GO" id="GO:0008289">
    <property type="term" value="F:lipid binding"/>
    <property type="evidence" value="ECO:0007669"/>
    <property type="project" value="UniProtKB-KW"/>
</dbReference>
<organism evidence="11 12">
    <name type="scientific">Phasianus colchicus</name>
    <name type="common">Common pheasant</name>
    <dbReference type="NCBI Taxonomy" id="9054"/>
    <lineage>
        <taxon>Eukaryota</taxon>
        <taxon>Metazoa</taxon>
        <taxon>Chordata</taxon>
        <taxon>Craniata</taxon>
        <taxon>Vertebrata</taxon>
        <taxon>Euteleostomi</taxon>
        <taxon>Archelosauria</taxon>
        <taxon>Archosauria</taxon>
        <taxon>Dinosauria</taxon>
        <taxon>Saurischia</taxon>
        <taxon>Theropoda</taxon>
        <taxon>Coelurosauria</taxon>
        <taxon>Aves</taxon>
        <taxon>Neognathae</taxon>
        <taxon>Galloanserae</taxon>
        <taxon>Galliformes</taxon>
        <taxon>Phasianidae</taxon>
        <taxon>Phasianinae</taxon>
        <taxon>Phasianus</taxon>
    </lineage>
</organism>
<keyword evidence="4" id="KW-0256">Endoplasmic reticulum</keyword>
<keyword evidence="6" id="KW-0445">Lipid transport</keyword>
<feature type="compositionally biased region" description="Polar residues" evidence="9">
    <location>
        <begin position="32"/>
        <end position="46"/>
    </location>
</feature>
<keyword evidence="7" id="KW-0446">Lipid-binding</keyword>
<accession>A0A669QD54</accession>
<dbReference type="PANTHER" id="PTHR13466">
    <property type="entry name" value="TEX2 PROTEIN-RELATED"/>
    <property type="match status" value="1"/>
</dbReference>
<sequence>MEDSLSELAGIFQQKIFLDYSTYMAQFVPAETGNSPEQSPPHSTLGSPAATKLSEDTAGCTEGCVAWVNALVGRIFWDFLRERYWAEQVSSKIQKKLSKIKLPYFMNELKLTELDMGTSIPSILSASKPTINDRGKNPPCEQQQHGPEDPALCG</sequence>
<feature type="domain" description="SMP-LTD" evidence="10">
    <location>
        <begin position="61"/>
        <end position="154"/>
    </location>
</feature>
<evidence type="ECO:0000256" key="1">
    <source>
        <dbReference type="ARBA" id="ARBA00004586"/>
    </source>
</evidence>
<comment type="subcellular location">
    <subcellularLocation>
        <location evidence="1">Endoplasmic reticulum membrane</location>
    </subcellularLocation>
</comment>
<keyword evidence="12" id="KW-1185">Reference proteome</keyword>
<evidence type="ECO:0000313" key="11">
    <source>
        <dbReference type="Ensembl" id="ENSPCLP00000017665.1"/>
    </source>
</evidence>
<evidence type="ECO:0000256" key="2">
    <source>
        <dbReference type="ARBA" id="ARBA00022448"/>
    </source>
</evidence>